<proteinExistence type="predicted"/>
<feature type="compositionally biased region" description="Low complexity" evidence="1">
    <location>
        <begin position="384"/>
        <end position="407"/>
    </location>
</feature>
<evidence type="ECO:0000313" key="3">
    <source>
        <dbReference type="Proteomes" id="UP000053660"/>
    </source>
</evidence>
<organism evidence="2 3">
    <name type="scientific">Oesophagostomum dentatum</name>
    <name type="common">Nodular worm</name>
    <dbReference type="NCBI Taxonomy" id="61180"/>
    <lineage>
        <taxon>Eukaryota</taxon>
        <taxon>Metazoa</taxon>
        <taxon>Ecdysozoa</taxon>
        <taxon>Nematoda</taxon>
        <taxon>Chromadorea</taxon>
        <taxon>Rhabditida</taxon>
        <taxon>Rhabditina</taxon>
        <taxon>Rhabditomorpha</taxon>
        <taxon>Strongyloidea</taxon>
        <taxon>Strongylidae</taxon>
        <taxon>Oesophagostomum</taxon>
    </lineage>
</organism>
<keyword evidence="3" id="KW-1185">Reference proteome</keyword>
<accession>A0A0B1TD84</accession>
<evidence type="ECO:0000313" key="2">
    <source>
        <dbReference type="EMBL" id="KHJ95214.1"/>
    </source>
</evidence>
<reference evidence="2 3" key="1">
    <citation type="submission" date="2014-03" db="EMBL/GenBank/DDBJ databases">
        <title>Draft genome of the hookworm Oesophagostomum dentatum.</title>
        <authorList>
            <person name="Mitreva M."/>
        </authorList>
    </citation>
    <scope>NUCLEOTIDE SEQUENCE [LARGE SCALE GENOMIC DNA]</scope>
    <source>
        <strain evidence="2 3">OD-Hann</strain>
    </source>
</reference>
<feature type="compositionally biased region" description="Polar residues" evidence="1">
    <location>
        <begin position="507"/>
        <end position="532"/>
    </location>
</feature>
<feature type="compositionally biased region" description="Low complexity" evidence="1">
    <location>
        <begin position="486"/>
        <end position="506"/>
    </location>
</feature>
<dbReference type="Proteomes" id="UP000053660">
    <property type="component" value="Unassembled WGS sequence"/>
</dbReference>
<feature type="compositionally biased region" description="Low complexity" evidence="1">
    <location>
        <begin position="533"/>
        <end position="544"/>
    </location>
</feature>
<name>A0A0B1TD84_OESDE</name>
<feature type="compositionally biased region" description="Low complexity" evidence="1">
    <location>
        <begin position="445"/>
        <end position="460"/>
    </location>
</feature>
<feature type="compositionally biased region" description="Polar residues" evidence="1">
    <location>
        <begin position="461"/>
        <end position="485"/>
    </location>
</feature>
<evidence type="ECO:0008006" key="4">
    <source>
        <dbReference type="Google" id="ProtNLM"/>
    </source>
</evidence>
<sequence length="568" mass="58863">MVEVPIPSWYGWQYESGGMQVNSGPRQLISANSTCPVTLIANNYDISTFQGDSYLVLPTPWAKSGSVFTFTLPPASNDVANPGNQHISIIPTQRDVTGTLTVFGSDPLPFTASLQGATTYFVAKTPKGNPHSYKIQADGPILVLAGVTCAGNYKVCDHASFMPQPLPDSACYPQPTVDDNHPTYIDITNGFYADIPQQCTATQQMKVSGNRGVISKNFDLPPTKQTSLLTFDSSFGLAVNMHAETAPVHVTRYHDLSSSGRQGAFIDAVASISQFITGSSAFYTRNDNDIVEVICVVAGCTSSTIDGKNLFSYDKNYTTVGVINGVTYYAVVLPIPTKGFHLLESTSGTPYSYYVVGQSQNSVYGYIGGINMAQVVLLPTTTPGPTTSPSVTTSPSASPSVTTKPSASPSPAPSSTPSTLSTAKASTPSVAPPSTSGTSPPPTLPVTVTPSTPSTVKTSTQPLTFNPGTPISGTTAAASSPVTTKSTPQPGSTAAATTAPANTSQNGLTSQSSKAATSQPVATSSTNKASSQPAVPSTTSVPATTSLSSTLLSPYFAVLLALSLSLLL</sequence>
<dbReference type="EMBL" id="KN550036">
    <property type="protein sequence ID" value="KHJ95214.1"/>
    <property type="molecule type" value="Genomic_DNA"/>
</dbReference>
<dbReference type="AlphaFoldDB" id="A0A0B1TD84"/>
<feature type="compositionally biased region" description="Low complexity" evidence="1">
    <location>
        <begin position="415"/>
        <end position="438"/>
    </location>
</feature>
<dbReference type="OrthoDB" id="5868818at2759"/>
<gene>
    <name evidence="2" type="ORF">OESDEN_04849</name>
</gene>
<protein>
    <recommendedName>
        <fullName evidence="4">IgGFc-binding protein N-terminal domain-containing protein</fullName>
    </recommendedName>
</protein>
<evidence type="ECO:0000256" key="1">
    <source>
        <dbReference type="SAM" id="MobiDB-lite"/>
    </source>
</evidence>
<feature type="region of interest" description="Disordered" evidence="1">
    <location>
        <begin position="384"/>
        <end position="544"/>
    </location>
</feature>